<protein>
    <submittedName>
        <fullName evidence="1">Uncharacterized protein</fullName>
    </submittedName>
</protein>
<dbReference type="EMBL" id="JBIQWL010000021">
    <property type="protein sequence ID" value="MFH8253283.1"/>
    <property type="molecule type" value="Genomic_DNA"/>
</dbReference>
<name>A0ABW7QEE3_9MICO</name>
<gene>
    <name evidence="1" type="ORF">ACH3VR_23150</name>
</gene>
<reference evidence="1 2" key="1">
    <citation type="submission" date="2024-09" db="EMBL/GenBank/DDBJ databases">
        <authorList>
            <person name="Pan X."/>
        </authorList>
    </citation>
    <scope>NUCLEOTIDE SEQUENCE [LARGE SCALE GENOMIC DNA]</scope>
    <source>
        <strain evidence="1 2">B2969</strain>
    </source>
</reference>
<proteinExistence type="predicted"/>
<organism evidence="1 2">
    <name type="scientific">Microbacterium alkaliflavum</name>
    <dbReference type="NCBI Taxonomy" id="3248839"/>
    <lineage>
        <taxon>Bacteria</taxon>
        <taxon>Bacillati</taxon>
        <taxon>Actinomycetota</taxon>
        <taxon>Actinomycetes</taxon>
        <taxon>Micrococcales</taxon>
        <taxon>Microbacteriaceae</taxon>
        <taxon>Microbacterium</taxon>
    </lineage>
</organism>
<sequence length="115" mass="12982">MTVSQLDRELRRFVEDAKWAEINGGGASALGLEAVKHHDALRVAESLQHAQAVADSWDRARETYPRRVVMLDVTPIGGGRILGPILEAMTGWRPRPAWLRIPLGRRRPRRTVIVR</sequence>
<dbReference type="Proteomes" id="UP001610861">
    <property type="component" value="Unassembled WGS sequence"/>
</dbReference>
<keyword evidence="2" id="KW-1185">Reference proteome</keyword>
<evidence type="ECO:0000313" key="1">
    <source>
        <dbReference type="EMBL" id="MFH8253283.1"/>
    </source>
</evidence>
<evidence type="ECO:0000313" key="2">
    <source>
        <dbReference type="Proteomes" id="UP001610861"/>
    </source>
</evidence>
<comment type="caution">
    <text evidence="1">The sequence shown here is derived from an EMBL/GenBank/DDBJ whole genome shotgun (WGS) entry which is preliminary data.</text>
</comment>
<accession>A0ABW7QEE3</accession>
<dbReference type="RefSeq" id="WP_397558707.1">
    <property type="nucleotide sequence ID" value="NZ_JBIQWL010000021.1"/>
</dbReference>